<dbReference type="AlphaFoldDB" id="A0A437UIA1"/>
<dbReference type="SUPFAM" id="SSF53659">
    <property type="entry name" value="Isocitrate/Isopropylmalate dehydrogenase-like"/>
    <property type="match status" value="1"/>
</dbReference>
<evidence type="ECO:0000313" key="2">
    <source>
        <dbReference type="EMBL" id="MDT2404177.1"/>
    </source>
</evidence>
<dbReference type="GO" id="GO:0006633">
    <property type="term" value="P:fatty acid biosynthetic process"/>
    <property type="evidence" value="ECO:0007669"/>
    <property type="project" value="InterPro"/>
</dbReference>
<proteinExistence type="predicted"/>
<dbReference type="InterPro" id="IPR012116">
    <property type="entry name" value="Gly_reductase_pC_asu"/>
</dbReference>
<dbReference type="EMBL" id="RYZS01000002">
    <property type="protein sequence ID" value="RVU93291.1"/>
    <property type="molecule type" value="Genomic_DNA"/>
</dbReference>
<feature type="active site" evidence="1">
    <location>
        <position position="358"/>
    </location>
</feature>
<dbReference type="EC" id="1.21.4.-" evidence="2"/>
<evidence type="ECO:0000313" key="3">
    <source>
        <dbReference type="EMBL" id="RVU93291.1"/>
    </source>
</evidence>
<dbReference type="EMBL" id="JARPWH010000083">
    <property type="protein sequence ID" value="MDT2404177.1"/>
    <property type="molecule type" value="Genomic_DNA"/>
</dbReference>
<dbReference type="Proteomes" id="UP000288388">
    <property type="component" value="Unassembled WGS sequence"/>
</dbReference>
<accession>A0A437UIA1</accession>
<dbReference type="GO" id="GO:0016747">
    <property type="term" value="F:acyltransferase activity, transferring groups other than amino-acyl groups"/>
    <property type="evidence" value="ECO:0007669"/>
    <property type="project" value="InterPro"/>
</dbReference>
<dbReference type="Proteomes" id="UP001260773">
    <property type="component" value="Unassembled WGS sequence"/>
</dbReference>
<dbReference type="InterPro" id="IPR003664">
    <property type="entry name" value="FA_synthesis"/>
</dbReference>
<keyword evidence="2" id="KW-0560">Oxidoreductase</keyword>
<sequence>MAEKETKQIIADVFQGLANTLETGRGVSSTVALTALGSEHDEAELIEAAKMAADKGISVKVIGTQKIDYSGIESFLVSDAEEGHKKLEELLNEGVADAGVTMHYPFPIGVSTVGRVLTPAKGKHMYLATTTGTSALTRVEALVRNALYGIITAKACGIAEPTIGLLNIDGARQAEITLKRLAENGYPIHFATSNRSDGGAVMRGNDVLAGTCDVMVIDSLTGNILQKIFSSYSTGGNYESLGFGYGPGVGEEMNKLIMIVSRASGSPVVRGALEFADELVRGNFQQVQEAEFAKLRQASLDTLLKEIQPQKEVVQEEVTQPDKEIVTEEIHGVEILDLEDAVHHLWKQGIYAESGMGCTGPVVMIADKRLSEAKACLADGGYIGN</sequence>
<reference evidence="2" key="2">
    <citation type="submission" date="2023-03" db="EMBL/GenBank/DDBJ databases">
        <authorList>
            <person name="Shen W."/>
            <person name="Cai J."/>
        </authorList>
    </citation>
    <scope>NUCLEOTIDE SEQUENCE</scope>
    <source>
        <strain evidence="2">P33-2</strain>
    </source>
</reference>
<dbReference type="RefSeq" id="WP_048718602.1">
    <property type="nucleotide sequence ID" value="NZ_JADPDV010000204.1"/>
</dbReference>
<name>A0A437UIA1_ENTAV</name>
<gene>
    <name evidence="2" type="primary">grdD</name>
    <name evidence="3" type="ORF">EK398_23010</name>
    <name evidence="2" type="ORF">P7D43_17555</name>
</gene>
<dbReference type="NCBIfam" id="NF040747">
    <property type="entry name" value="reduct_C_alpha"/>
    <property type="match status" value="1"/>
</dbReference>
<reference evidence="3 4" key="1">
    <citation type="submission" date="2018-12" db="EMBL/GenBank/DDBJ databases">
        <title>A novel vanA-carrying plasmid in a clinical isolate of Enterococcus avium.</title>
        <authorList>
            <person name="Bernasconi O.J."/>
            <person name="Luzzaro F."/>
            <person name="Endimiani A."/>
        </authorList>
    </citation>
    <scope>NUCLEOTIDE SEQUENCE [LARGE SCALE GENOMIC DNA]</scope>
    <source>
        <strain evidence="3 4">LC0559/18</strain>
    </source>
</reference>
<dbReference type="PIRSF" id="PIRSF036593">
    <property type="entry name" value="GrdD"/>
    <property type="match status" value="1"/>
</dbReference>
<comment type="caution">
    <text evidence="3">The sequence shown here is derived from an EMBL/GenBank/DDBJ whole genome shotgun (WGS) entry which is preliminary data.</text>
</comment>
<protein>
    <submittedName>
        <fullName evidence="3">Glycine reductase</fullName>
    </submittedName>
    <submittedName>
        <fullName evidence="2">Glycine/sarcosine/betaine reductase complex component C subunit alpha</fullName>
        <ecNumber evidence="2">1.21.4.-</ecNumber>
    </submittedName>
</protein>
<dbReference type="GO" id="GO:0016491">
    <property type="term" value="F:oxidoreductase activity"/>
    <property type="evidence" value="ECO:0007669"/>
    <property type="project" value="UniProtKB-KW"/>
</dbReference>
<dbReference type="Gene3D" id="3.40.718.10">
    <property type="entry name" value="Isopropylmalate Dehydrogenase"/>
    <property type="match status" value="1"/>
</dbReference>
<evidence type="ECO:0000313" key="4">
    <source>
        <dbReference type="Proteomes" id="UP000288388"/>
    </source>
</evidence>
<organism evidence="3 4">
    <name type="scientific">Enterococcus avium</name>
    <name type="common">Streptococcus avium</name>
    <dbReference type="NCBI Taxonomy" id="33945"/>
    <lineage>
        <taxon>Bacteria</taxon>
        <taxon>Bacillati</taxon>
        <taxon>Bacillota</taxon>
        <taxon>Bacilli</taxon>
        <taxon>Lactobacillales</taxon>
        <taxon>Enterococcaceae</taxon>
        <taxon>Enterococcus</taxon>
    </lineage>
</organism>
<evidence type="ECO:0000256" key="1">
    <source>
        <dbReference type="PIRSR" id="PIRSR036593-50"/>
    </source>
</evidence>
<dbReference type="Pfam" id="PF02504">
    <property type="entry name" value="FA_synthesis"/>
    <property type="match status" value="1"/>
</dbReference>